<keyword evidence="3" id="KW-0804">Transcription</keyword>
<dbReference type="Pfam" id="PF03472">
    <property type="entry name" value="Autoind_bind"/>
    <property type="match status" value="1"/>
</dbReference>
<dbReference type="Gene3D" id="3.30.450.80">
    <property type="entry name" value="Transcription factor LuxR-like, autoinducer-binding domain"/>
    <property type="match status" value="1"/>
</dbReference>
<organism evidence="5 6">
    <name type="scientific">Acidocella aminolytica 101 = DSM 11237</name>
    <dbReference type="NCBI Taxonomy" id="1120923"/>
    <lineage>
        <taxon>Bacteria</taxon>
        <taxon>Pseudomonadati</taxon>
        <taxon>Pseudomonadota</taxon>
        <taxon>Alphaproteobacteria</taxon>
        <taxon>Acetobacterales</taxon>
        <taxon>Acidocellaceae</taxon>
        <taxon>Acidocella</taxon>
    </lineage>
</organism>
<accession>A0A0D6PLC8</accession>
<reference evidence="5 6" key="1">
    <citation type="submission" date="2012-11" db="EMBL/GenBank/DDBJ databases">
        <title>Whole genome sequence of Acidocella aminolytica 101 = DSM 11237.</title>
        <authorList>
            <person name="Azuma Y."/>
            <person name="Higashiura N."/>
            <person name="Hirakawa H."/>
            <person name="Matsushita K."/>
        </authorList>
    </citation>
    <scope>NUCLEOTIDE SEQUENCE [LARGE SCALE GENOMIC DNA]</scope>
    <source>
        <strain evidence="6">101 / DSM 11237</strain>
    </source>
</reference>
<dbReference type="GO" id="GO:0006355">
    <property type="term" value="P:regulation of DNA-templated transcription"/>
    <property type="evidence" value="ECO:0007669"/>
    <property type="project" value="InterPro"/>
</dbReference>
<proteinExistence type="predicted"/>
<dbReference type="InterPro" id="IPR016032">
    <property type="entry name" value="Sig_transdc_resp-reg_C-effctor"/>
</dbReference>
<dbReference type="SUPFAM" id="SSF75516">
    <property type="entry name" value="Pheromone-binding domain of LuxR-like quorum-sensing transcription factors"/>
    <property type="match status" value="1"/>
</dbReference>
<dbReference type="CDD" id="cd06170">
    <property type="entry name" value="LuxR_C_like"/>
    <property type="match status" value="1"/>
</dbReference>
<evidence type="ECO:0000256" key="3">
    <source>
        <dbReference type="ARBA" id="ARBA00023163"/>
    </source>
</evidence>
<gene>
    <name evidence="5" type="ORF">Aam_104_002</name>
</gene>
<dbReference type="PRINTS" id="PR00038">
    <property type="entry name" value="HTHLUXR"/>
</dbReference>
<evidence type="ECO:0000259" key="4">
    <source>
        <dbReference type="PROSITE" id="PS50043"/>
    </source>
</evidence>
<evidence type="ECO:0000313" key="6">
    <source>
        <dbReference type="Proteomes" id="UP000032668"/>
    </source>
</evidence>
<evidence type="ECO:0000313" key="5">
    <source>
        <dbReference type="EMBL" id="GAN81579.1"/>
    </source>
</evidence>
<dbReference type="GO" id="GO:0003677">
    <property type="term" value="F:DNA binding"/>
    <property type="evidence" value="ECO:0007669"/>
    <property type="project" value="UniProtKB-KW"/>
</dbReference>
<sequence>MTTSAGTKARVDAVNASATGIVEELARAKDLASLGEMFAARISPLGFLNAGYLRIFGARQFHGAKYLFGGTTPGWSERYQQQRFWVDDPVFAQCCRSTAAFTLIEVAGRSDKGIRILSESRTLGLFDGFVSPIRAGYDEVGFVLLSSATSIEPSDRERFLIHGMCETYARAGLALVPAEPEPRALTRREVECLNWVAVGRSDQQIGMILGLSANTVHGHVESAKYKLDANSRAQLVLRAVMAGIIRSDPSR</sequence>
<dbReference type="PANTHER" id="PTHR44688:SF16">
    <property type="entry name" value="DNA-BINDING TRANSCRIPTIONAL ACTIVATOR DEVR_DOSR"/>
    <property type="match status" value="1"/>
</dbReference>
<protein>
    <submittedName>
        <fullName evidence="5">Transcriptional regulator LuxR</fullName>
    </submittedName>
</protein>
<dbReference type="Pfam" id="PF00196">
    <property type="entry name" value="GerE"/>
    <property type="match status" value="1"/>
</dbReference>
<dbReference type="InterPro" id="IPR036388">
    <property type="entry name" value="WH-like_DNA-bd_sf"/>
</dbReference>
<dbReference type="PROSITE" id="PS50043">
    <property type="entry name" value="HTH_LUXR_2"/>
    <property type="match status" value="1"/>
</dbReference>
<name>A0A0D6PLC8_9PROT</name>
<keyword evidence="1" id="KW-0805">Transcription regulation</keyword>
<keyword evidence="2" id="KW-0238">DNA-binding</keyword>
<evidence type="ECO:0000256" key="1">
    <source>
        <dbReference type="ARBA" id="ARBA00023015"/>
    </source>
</evidence>
<comment type="caution">
    <text evidence="5">The sequence shown here is derived from an EMBL/GenBank/DDBJ whole genome shotgun (WGS) entry which is preliminary data.</text>
</comment>
<dbReference type="AlphaFoldDB" id="A0A0D6PLC8"/>
<feature type="domain" description="HTH luxR-type" evidence="4">
    <location>
        <begin position="178"/>
        <end position="243"/>
    </location>
</feature>
<dbReference type="SUPFAM" id="SSF46894">
    <property type="entry name" value="C-terminal effector domain of the bipartite response regulators"/>
    <property type="match status" value="1"/>
</dbReference>
<dbReference type="InterPro" id="IPR005143">
    <property type="entry name" value="TF_LuxR_autoind-bd_dom"/>
</dbReference>
<dbReference type="InterPro" id="IPR000792">
    <property type="entry name" value="Tscrpt_reg_LuxR_C"/>
</dbReference>
<dbReference type="OrthoDB" id="7345476at2"/>
<dbReference type="RefSeq" id="WP_048879972.1">
    <property type="nucleotide sequence ID" value="NZ_BANC01000102.1"/>
</dbReference>
<dbReference type="SMART" id="SM00421">
    <property type="entry name" value="HTH_LUXR"/>
    <property type="match status" value="1"/>
</dbReference>
<dbReference type="Proteomes" id="UP000032668">
    <property type="component" value="Unassembled WGS sequence"/>
</dbReference>
<keyword evidence="6" id="KW-1185">Reference proteome</keyword>
<dbReference type="EMBL" id="BANC01000102">
    <property type="protein sequence ID" value="GAN81579.1"/>
    <property type="molecule type" value="Genomic_DNA"/>
</dbReference>
<dbReference type="STRING" id="1120923.SAMN02746095_02406"/>
<dbReference type="Gene3D" id="1.10.10.10">
    <property type="entry name" value="Winged helix-like DNA-binding domain superfamily/Winged helix DNA-binding domain"/>
    <property type="match status" value="1"/>
</dbReference>
<dbReference type="PANTHER" id="PTHR44688">
    <property type="entry name" value="DNA-BINDING TRANSCRIPTIONAL ACTIVATOR DEVR_DOSR"/>
    <property type="match status" value="1"/>
</dbReference>
<evidence type="ECO:0000256" key="2">
    <source>
        <dbReference type="ARBA" id="ARBA00023125"/>
    </source>
</evidence>
<dbReference type="InterPro" id="IPR036693">
    <property type="entry name" value="TF_LuxR_autoind-bd_dom_sf"/>
</dbReference>